<gene>
    <name evidence="3" type="ORF">J512_2827</name>
</gene>
<dbReference type="SMR" id="A0A009IJ87"/>
<keyword evidence="1 3" id="KW-0378">Hydrolase</keyword>
<dbReference type="Gene3D" id="3.40.50.1820">
    <property type="entry name" value="alpha/beta hydrolase"/>
    <property type="match status" value="1"/>
</dbReference>
<dbReference type="SUPFAM" id="SSF53474">
    <property type="entry name" value="alpha/beta-Hydrolases"/>
    <property type="match status" value="1"/>
</dbReference>
<dbReference type="PATRIC" id="fig|1310613.3.peg.2723"/>
<dbReference type="InterPro" id="IPR013094">
    <property type="entry name" value="AB_hydrolase_3"/>
</dbReference>
<dbReference type="Pfam" id="PF07859">
    <property type="entry name" value="Abhydrolase_3"/>
    <property type="match status" value="1"/>
</dbReference>
<evidence type="ECO:0000256" key="1">
    <source>
        <dbReference type="ARBA" id="ARBA00022801"/>
    </source>
</evidence>
<dbReference type="AlphaFoldDB" id="A0A009IJ87"/>
<evidence type="ECO:0000259" key="2">
    <source>
        <dbReference type="Pfam" id="PF07859"/>
    </source>
</evidence>
<name>A0A009IJ87_ACIB9</name>
<dbReference type="PANTHER" id="PTHR48081:SF8">
    <property type="entry name" value="ALPHA_BETA HYDROLASE FOLD-3 DOMAIN-CONTAINING PROTEIN-RELATED"/>
    <property type="match status" value="1"/>
</dbReference>
<reference evidence="3 4" key="1">
    <citation type="submission" date="2014-02" db="EMBL/GenBank/DDBJ databases">
        <title>Comparative genomics and transcriptomics to identify genetic mechanisms underlying the emergence of carbapenem resistant Acinetobacter baumannii (CRAb).</title>
        <authorList>
            <person name="Harris A.D."/>
            <person name="Johnson K.J."/>
            <person name="George J."/>
            <person name="Shefchek K."/>
            <person name="Daugherty S.C."/>
            <person name="Parankush S."/>
            <person name="Sadzewicz L."/>
            <person name="Tallon L."/>
            <person name="Sengamalay N."/>
            <person name="Hazen T.H."/>
            <person name="Rasko D.A."/>
        </authorList>
    </citation>
    <scope>NUCLEOTIDE SEQUENCE [LARGE SCALE GENOMIC DNA]</scope>
    <source>
        <strain evidence="3 4">1295743</strain>
    </source>
</reference>
<evidence type="ECO:0000313" key="4">
    <source>
        <dbReference type="Proteomes" id="UP000020595"/>
    </source>
</evidence>
<dbReference type="Proteomes" id="UP000020595">
    <property type="component" value="Unassembled WGS sequence"/>
</dbReference>
<feature type="domain" description="Alpha/beta hydrolase fold-3" evidence="2">
    <location>
        <begin position="76"/>
        <end position="277"/>
    </location>
</feature>
<dbReference type="GO" id="GO:0016787">
    <property type="term" value="F:hydrolase activity"/>
    <property type="evidence" value="ECO:0007669"/>
    <property type="project" value="UniProtKB-KW"/>
</dbReference>
<proteinExistence type="predicted"/>
<dbReference type="InterPro" id="IPR050300">
    <property type="entry name" value="GDXG_lipolytic_enzyme"/>
</dbReference>
<protein>
    <submittedName>
        <fullName evidence="3">Alpha/beta hydrolase fold family protein</fullName>
    </submittedName>
</protein>
<evidence type="ECO:0000313" key="3">
    <source>
        <dbReference type="EMBL" id="EXB04759.1"/>
    </source>
</evidence>
<sequence length="300" mass="33172">MNSTQSNTQFLFDLYANWSRRMQENPNMTIEDFRSMFDEWHQPTLEPEEVSYKFDVVAGVEGLWIYPKDADLSKVIIYTHGGGFAVGSSASHRKLVGHLAKYLGVSAFVVDYRRSPEHVFPAQIQDVTAVYKELLQRGFTAKNMLTAGDSAGGNLAISTVLNLRNEGIELPGAVIAFSPWLDMEHKGETLISNDATDALITVDLLKGMSQMFLGEHGDPANPLANPLKANYQVFPRLYINAGSVESLVDNATRLADIAKKEGVDVTLSVVDNMQHVFPFLAGRASEADQELAKIAQWFKA</sequence>
<dbReference type="PANTHER" id="PTHR48081">
    <property type="entry name" value="AB HYDROLASE SUPERFAMILY PROTEIN C4A8.06C"/>
    <property type="match status" value="1"/>
</dbReference>
<dbReference type="InterPro" id="IPR029058">
    <property type="entry name" value="AB_hydrolase_fold"/>
</dbReference>
<accession>A0A009IJ87</accession>
<organism evidence="3 4">
    <name type="scientific">Acinetobacter baumannii (strain 1295743)</name>
    <dbReference type="NCBI Taxonomy" id="1310613"/>
    <lineage>
        <taxon>Bacteria</taxon>
        <taxon>Pseudomonadati</taxon>
        <taxon>Pseudomonadota</taxon>
        <taxon>Gammaproteobacteria</taxon>
        <taxon>Moraxellales</taxon>
        <taxon>Moraxellaceae</taxon>
        <taxon>Acinetobacter</taxon>
        <taxon>Acinetobacter calcoaceticus/baumannii complex</taxon>
    </lineage>
</organism>
<comment type="caution">
    <text evidence="3">The sequence shown here is derived from an EMBL/GenBank/DDBJ whole genome shotgun (WGS) entry which is preliminary data.</text>
</comment>
<dbReference type="EMBL" id="JEWH01000040">
    <property type="protein sequence ID" value="EXB04759.1"/>
    <property type="molecule type" value="Genomic_DNA"/>
</dbReference>
<dbReference type="RefSeq" id="WP_032051437.1">
    <property type="nucleotide sequence ID" value="NZ_JEWH01000040.1"/>
</dbReference>